<evidence type="ECO:0000313" key="9">
    <source>
        <dbReference type="Proteomes" id="UP000626180"/>
    </source>
</evidence>
<evidence type="ECO:0000313" key="5">
    <source>
        <dbReference type="EMBL" id="MBF8640069.1"/>
    </source>
</evidence>
<keyword evidence="3" id="KW-0012">Acyltransferase</keyword>
<proteinExistence type="inferred from homology"/>
<gene>
    <name evidence="6" type="ORF">I5Q09_04805</name>
    <name evidence="5" type="ORF">IRZ65_05175</name>
    <name evidence="7" type="ORF">NCTC11842_02932</name>
</gene>
<dbReference type="RefSeq" id="WP_010795121.1">
    <property type="nucleotide sequence ID" value="NZ_CP044086.1"/>
</dbReference>
<keyword evidence="2 7" id="KW-0808">Transferase</keyword>
<reference evidence="7 8" key="1">
    <citation type="submission" date="2018-06" db="EMBL/GenBank/DDBJ databases">
        <authorList>
            <consortium name="Pathogen Informatics"/>
            <person name="Doyle S."/>
        </authorList>
    </citation>
    <scope>NUCLEOTIDE SEQUENCE [LARGE SCALE GENOMIC DNA]</scope>
    <source>
        <strain evidence="7 8">NCTC11842</strain>
    </source>
</reference>
<dbReference type="Gene3D" id="3.40.630.30">
    <property type="match status" value="1"/>
</dbReference>
<dbReference type="InterPro" id="IPR051016">
    <property type="entry name" value="Diverse_Substrate_AcTransf"/>
</dbReference>
<reference evidence="5 9" key="2">
    <citation type="submission" date="2020-10" db="EMBL/GenBank/DDBJ databases">
        <title>Genome sequences of Pseudomonas isolates.</title>
        <authorList>
            <person name="Wessels L."/>
            <person name="Reich F."/>
            <person name="Hammerl J."/>
        </authorList>
    </citation>
    <scope>NUCLEOTIDE SEQUENCE [LARGE SCALE GENOMIC DNA]</scope>
    <source>
        <strain evidence="5 9">20-MO00624-0</strain>
    </source>
</reference>
<comment type="similarity">
    <text evidence="1">Belongs to the acetyltransferase family.</text>
</comment>
<dbReference type="PROSITE" id="PS51186">
    <property type="entry name" value="GNAT"/>
    <property type="match status" value="1"/>
</dbReference>
<dbReference type="Pfam" id="PF00583">
    <property type="entry name" value="Acetyltransf_1"/>
    <property type="match status" value="1"/>
</dbReference>
<dbReference type="Proteomes" id="UP000638986">
    <property type="component" value="Unassembled WGS sequence"/>
</dbReference>
<dbReference type="EMBL" id="JADMCD010000002">
    <property type="protein sequence ID" value="MBF8640069.1"/>
    <property type="molecule type" value="Genomic_DNA"/>
</dbReference>
<dbReference type="SUPFAM" id="SSF55729">
    <property type="entry name" value="Acyl-CoA N-acyltransferases (Nat)"/>
    <property type="match status" value="1"/>
</dbReference>
<dbReference type="InterPro" id="IPR016181">
    <property type="entry name" value="Acyl_CoA_acyltransferase"/>
</dbReference>
<dbReference type="GO" id="GO:0008080">
    <property type="term" value="F:N-acetyltransferase activity"/>
    <property type="evidence" value="ECO:0007669"/>
    <property type="project" value="TreeGrafter"/>
</dbReference>
<reference evidence="6 10" key="3">
    <citation type="submission" date="2020-11" db="EMBL/GenBank/DDBJ databases">
        <title>Enhanced detection system for hospital associated transmission using whole genome sequencing surveillance.</title>
        <authorList>
            <person name="Harrison L.H."/>
            <person name="Van Tyne D."/>
            <person name="Marsh J.W."/>
            <person name="Griffith M.P."/>
            <person name="Snyder D.J."/>
            <person name="Cooper V.S."/>
            <person name="Mustapha M."/>
        </authorList>
    </citation>
    <scope>NUCLEOTIDE SEQUENCE [LARGE SCALE GENOMIC DNA]</scope>
    <source>
        <strain evidence="6 10">PSB00013</strain>
    </source>
</reference>
<keyword evidence="9" id="KW-1185">Reference proteome</keyword>
<evidence type="ECO:0000313" key="7">
    <source>
        <dbReference type="EMBL" id="SPZ08713.1"/>
    </source>
</evidence>
<dbReference type="InterPro" id="IPR000182">
    <property type="entry name" value="GNAT_dom"/>
</dbReference>
<dbReference type="Proteomes" id="UP000626180">
    <property type="component" value="Unassembled WGS sequence"/>
</dbReference>
<dbReference type="GeneID" id="300266343"/>
<evidence type="ECO:0000259" key="4">
    <source>
        <dbReference type="PROSITE" id="PS51186"/>
    </source>
</evidence>
<organism evidence="7 8">
    <name type="scientific">Pseudomonas luteola</name>
    <dbReference type="NCBI Taxonomy" id="47886"/>
    <lineage>
        <taxon>Bacteria</taxon>
        <taxon>Pseudomonadati</taxon>
        <taxon>Pseudomonadota</taxon>
        <taxon>Gammaproteobacteria</taxon>
        <taxon>Pseudomonadales</taxon>
        <taxon>Pseudomonadaceae</taxon>
        <taxon>Pseudomonas</taxon>
    </lineage>
</organism>
<dbReference type="FunFam" id="3.40.630.30:FF:000064">
    <property type="entry name" value="GNAT family acetyltransferase"/>
    <property type="match status" value="1"/>
</dbReference>
<evidence type="ECO:0000313" key="10">
    <source>
        <dbReference type="Proteomes" id="UP000638986"/>
    </source>
</evidence>
<evidence type="ECO:0000256" key="1">
    <source>
        <dbReference type="ARBA" id="ARBA00008694"/>
    </source>
</evidence>
<accession>A0A2X2CNU5</accession>
<dbReference type="Proteomes" id="UP000250443">
    <property type="component" value="Unassembled WGS sequence"/>
</dbReference>
<dbReference type="CDD" id="cd04301">
    <property type="entry name" value="NAT_SF"/>
    <property type="match status" value="1"/>
</dbReference>
<evidence type="ECO:0000256" key="3">
    <source>
        <dbReference type="ARBA" id="ARBA00023315"/>
    </source>
</evidence>
<evidence type="ECO:0000256" key="2">
    <source>
        <dbReference type="ARBA" id="ARBA00022679"/>
    </source>
</evidence>
<sequence length="162" mass="18215">MSRLNIRPATDADVSHILTFIKELADYEKMPEQVMATEDSLRATLFGERRYAEVLIGEIDGTPAGFALFFHNYSTWLAKPGIYLEDLYVSPAARGEGLGKALLISLARLAVERNCGRLEWSVLDWNEPAIQFYRSLGAISMDEWTVNRVTGETLTNLAERTI</sequence>
<name>A0A2X2CNU5_PSELU</name>
<feature type="domain" description="N-acetyltransferase" evidence="4">
    <location>
        <begin position="4"/>
        <end position="162"/>
    </location>
</feature>
<evidence type="ECO:0000313" key="6">
    <source>
        <dbReference type="EMBL" id="MBH3438002.1"/>
    </source>
</evidence>
<dbReference type="EMBL" id="JADTXM010000002">
    <property type="protein sequence ID" value="MBH3438002.1"/>
    <property type="molecule type" value="Genomic_DNA"/>
</dbReference>
<evidence type="ECO:0000313" key="8">
    <source>
        <dbReference type="Proteomes" id="UP000250443"/>
    </source>
</evidence>
<dbReference type="PANTHER" id="PTHR10545:SF29">
    <property type="entry name" value="GH14572P-RELATED"/>
    <property type="match status" value="1"/>
</dbReference>
<protein>
    <submittedName>
        <fullName evidence="5">GNAT family N-acetyltransferase</fullName>
    </submittedName>
    <submittedName>
        <fullName evidence="7">N-acetyltransferase GCN5</fullName>
    </submittedName>
</protein>
<dbReference type="AlphaFoldDB" id="A0A2X2CNU5"/>
<dbReference type="PANTHER" id="PTHR10545">
    <property type="entry name" value="DIAMINE N-ACETYLTRANSFERASE"/>
    <property type="match status" value="1"/>
</dbReference>
<dbReference type="EMBL" id="UAUF01000012">
    <property type="protein sequence ID" value="SPZ08713.1"/>
    <property type="molecule type" value="Genomic_DNA"/>
</dbReference>